<comment type="caution">
    <text evidence="1">The sequence shown here is derived from an EMBL/GenBank/DDBJ whole genome shotgun (WGS) entry which is preliminary data.</text>
</comment>
<proteinExistence type="predicted"/>
<reference evidence="1 2" key="1">
    <citation type="submission" date="2021-06" db="EMBL/GenBank/DDBJ databases">
        <authorList>
            <person name="Palmer J.M."/>
        </authorList>
    </citation>
    <scope>NUCLEOTIDE SEQUENCE [LARGE SCALE GENOMIC DNA]</scope>
    <source>
        <strain evidence="1 2">XC_2019</strain>
        <tissue evidence="1">Muscle</tissue>
    </source>
</reference>
<feature type="non-terminal residue" evidence="1">
    <location>
        <position position="1"/>
    </location>
</feature>
<protein>
    <submittedName>
        <fullName evidence="1">Uncharacterized protein</fullName>
    </submittedName>
</protein>
<dbReference type="Proteomes" id="UP001434883">
    <property type="component" value="Unassembled WGS sequence"/>
</dbReference>
<sequence length="106" mass="12059">CLTFHILSVQHYYSELKQFTSPNHLLSSSESMKVMNHTQVRSNEMKIPAGLTLVQVFNLLSFLLNLFAEQIKSVSFLAQHDSCSLRNFPTMLLIVSEDEPNVAVLF</sequence>
<gene>
    <name evidence="1" type="ORF">XENOCAPTIV_024061</name>
</gene>
<keyword evidence="2" id="KW-1185">Reference proteome</keyword>
<accession>A0ABV0R4Y3</accession>
<evidence type="ECO:0000313" key="1">
    <source>
        <dbReference type="EMBL" id="MEQ2203081.1"/>
    </source>
</evidence>
<name>A0ABV0R4Y3_9TELE</name>
<dbReference type="EMBL" id="JAHRIN010034163">
    <property type="protein sequence ID" value="MEQ2203081.1"/>
    <property type="molecule type" value="Genomic_DNA"/>
</dbReference>
<organism evidence="1 2">
    <name type="scientific">Xenoophorus captivus</name>
    <dbReference type="NCBI Taxonomy" id="1517983"/>
    <lineage>
        <taxon>Eukaryota</taxon>
        <taxon>Metazoa</taxon>
        <taxon>Chordata</taxon>
        <taxon>Craniata</taxon>
        <taxon>Vertebrata</taxon>
        <taxon>Euteleostomi</taxon>
        <taxon>Actinopterygii</taxon>
        <taxon>Neopterygii</taxon>
        <taxon>Teleostei</taxon>
        <taxon>Neoteleostei</taxon>
        <taxon>Acanthomorphata</taxon>
        <taxon>Ovalentaria</taxon>
        <taxon>Atherinomorphae</taxon>
        <taxon>Cyprinodontiformes</taxon>
        <taxon>Goodeidae</taxon>
        <taxon>Xenoophorus</taxon>
    </lineage>
</organism>
<evidence type="ECO:0000313" key="2">
    <source>
        <dbReference type="Proteomes" id="UP001434883"/>
    </source>
</evidence>